<dbReference type="GeneID" id="93614119"/>
<name>I1C1W3_RHIO9</name>
<dbReference type="EMBL" id="CH476736">
    <property type="protein sequence ID" value="EIE82443.1"/>
    <property type="molecule type" value="Genomic_DNA"/>
</dbReference>
<dbReference type="VEuPathDB" id="FungiDB:RO3G_07148"/>
<sequence>MYESINIKRASTEALIFCKDVSDRKDGKFEPENEIDEKIQACCLHFKNNNYSIQDKSEASFIQKIDGTEENGTIPD</sequence>
<reference evidence="1 2" key="1">
    <citation type="journal article" date="2009" name="PLoS Genet.">
        <title>Genomic analysis of the basal lineage fungus Rhizopus oryzae reveals a whole-genome duplication.</title>
        <authorList>
            <person name="Ma L.-J."/>
            <person name="Ibrahim A.S."/>
            <person name="Skory C."/>
            <person name="Grabherr M.G."/>
            <person name="Burger G."/>
            <person name="Butler M."/>
            <person name="Elias M."/>
            <person name="Idnurm A."/>
            <person name="Lang B.F."/>
            <person name="Sone T."/>
            <person name="Abe A."/>
            <person name="Calvo S.E."/>
            <person name="Corrochano L.M."/>
            <person name="Engels R."/>
            <person name="Fu J."/>
            <person name="Hansberg W."/>
            <person name="Kim J.-M."/>
            <person name="Kodira C.D."/>
            <person name="Koehrsen M.J."/>
            <person name="Liu B."/>
            <person name="Miranda-Saavedra D."/>
            <person name="O'Leary S."/>
            <person name="Ortiz-Castellanos L."/>
            <person name="Poulter R."/>
            <person name="Rodriguez-Romero J."/>
            <person name="Ruiz-Herrera J."/>
            <person name="Shen Y.-Q."/>
            <person name="Zeng Q."/>
            <person name="Galagan J."/>
            <person name="Birren B.W."/>
            <person name="Cuomo C.A."/>
            <person name="Wickes B.L."/>
        </authorList>
    </citation>
    <scope>NUCLEOTIDE SEQUENCE [LARGE SCALE GENOMIC DNA]</scope>
    <source>
        <strain evidence="2">RA 99-880 / ATCC MYA-4621 / FGSC 9543 / NRRL 43880</strain>
    </source>
</reference>
<keyword evidence="2" id="KW-1185">Reference proteome</keyword>
<evidence type="ECO:0000313" key="1">
    <source>
        <dbReference type="EMBL" id="EIE82443.1"/>
    </source>
</evidence>
<dbReference type="RefSeq" id="XP_067517839.1">
    <property type="nucleotide sequence ID" value="XM_067661738.1"/>
</dbReference>
<gene>
    <name evidence="1" type="ORF">RO3G_07148</name>
</gene>
<proteinExistence type="predicted"/>
<organism evidence="1 2">
    <name type="scientific">Rhizopus delemar (strain RA 99-880 / ATCC MYA-4621 / FGSC 9543 / NRRL 43880)</name>
    <name type="common">Mucormycosis agent</name>
    <name type="synonym">Rhizopus arrhizus var. delemar</name>
    <dbReference type="NCBI Taxonomy" id="246409"/>
    <lineage>
        <taxon>Eukaryota</taxon>
        <taxon>Fungi</taxon>
        <taxon>Fungi incertae sedis</taxon>
        <taxon>Mucoromycota</taxon>
        <taxon>Mucoromycotina</taxon>
        <taxon>Mucoromycetes</taxon>
        <taxon>Mucorales</taxon>
        <taxon>Mucorineae</taxon>
        <taxon>Rhizopodaceae</taxon>
        <taxon>Rhizopus</taxon>
    </lineage>
</organism>
<protein>
    <submittedName>
        <fullName evidence="1">Uncharacterized protein</fullName>
    </submittedName>
</protein>
<dbReference type="InParanoid" id="I1C1W3"/>
<evidence type="ECO:0000313" key="2">
    <source>
        <dbReference type="Proteomes" id="UP000009138"/>
    </source>
</evidence>
<dbReference type="Proteomes" id="UP000009138">
    <property type="component" value="Unassembled WGS sequence"/>
</dbReference>
<accession>I1C1W3</accession>
<dbReference type="AlphaFoldDB" id="I1C1W3"/>